<evidence type="ECO:0000313" key="2">
    <source>
        <dbReference type="EMBL" id="MCE4554249.1"/>
    </source>
</evidence>
<dbReference type="Proteomes" id="UP001200741">
    <property type="component" value="Unassembled WGS sequence"/>
</dbReference>
<evidence type="ECO:0000259" key="1">
    <source>
        <dbReference type="Pfam" id="PF13304"/>
    </source>
</evidence>
<dbReference type="RefSeq" id="WP_233371155.1">
    <property type="nucleotide sequence ID" value="NZ_JAJTWU010000002.1"/>
</dbReference>
<protein>
    <submittedName>
        <fullName evidence="2">AAA family ATPase</fullName>
    </submittedName>
</protein>
<gene>
    <name evidence="2" type="ORF">LXT13_07280</name>
</gene>
<dbReference type="Gene3D" id="3.40.50.300">
    <property type="entry name" value="P-loop containing nucleotide triphosphate hydrolases"/>
    <property type="match status" value="1"/>
</dbReference>
<dbReference type="InterPro" id="IPR003959">
    <property type="entry name" value="ATPase_AAA_core"/>
</dbReference>
<dbReference type="PANTHER" id="PTHR43581">
    <property type="entry name" value="ATP/GTP PHOSPHATASE"/>
    <property type="match status" value="1"/>
</dbReference>
<proteinExistence type="predicted"/>
<comment type="caution">
    <text evidence="2">The sequence shown here is derived from an EMBL/GenBank/DDBJ whole genome shotgun (WGS) entry which is preliminary data.</text>
</comment>
<reference evidence="2 3" key="1">
    <citation type="submission" date="2021-12" db="EMBL/GenBank/DDBJ databases">
        <title>Genome seq of P8.</title>
        <authorList>
            <person name="Seo T."/>
        </authorList>
    </citation>
    <scope>NUCLEOTIDE SEQUENCE [LARGE SCALE GENOMIC DNA]</scope>
    <source>
        <strain evidence="2 3">P8</strain>
    </source>
</reference>
<feature type="domain" description="ATPase AAA-type core" evidence="1">
    <location>
        <begin position="116"/>
        <end position="250"/>
    </location>
</feature>
<dbReference type="PANTHER" id="PTHR43581:SF4">
    <property type="entry name" value="ATP_GTP PHOSPHATASE"/>
    <property type="match status" value="1"/>
</dbReference>
<dbReference type="SUPFAM" id="SSF52540">
    <property type="entry name" value="P-loop containing nucleoside triphosphate hydrolases"/>
    <property type="match status" value="1"/>
</dbReference>
<dbReference type="InterPro" id="IPR027417">
    <property type="entry name" value="P-loop_NTPase"/>
</dbReference>
<keyword evidence="3" id="KW-1185">Reference proteome</keyword>
<name>A0ABS8XU74_9BURK</name>
<sequence>MDAVRSIFEPELLARLRRENILADTVSGFRMRFADGASVWALFHQTGPAQDEEQTWEWDWQHTQMAVELPSAVRTPGPITAVSTLPVMDPIGEQHLQPFIPPLSMLAREGASWPRTKRSALELKDYLSILPRFQHLFPKNERPHQEAGFKFAAKAGDLSEANGELHQHHGDDLSQSSRVLPEYLPSGWKQIVDLLSWVESCKDDSVCVIDEPERHLHPLLQRALIAELAVLSSRKRLQLIIATHSPSFLNHRAWGRDVAVFHLLGGHIVREPDITAILDQLGCVASDLCQSNGVVWVEGPSDRIYINAFLRAWRSQRAPHKSPLIENVHFSYAFFDGSCLVHFSGLTSPSSSSFNGDDAALLEQVGDGTEQQPEDLIQLLRLNRNAAICIDCDNDFAIDDFGSLIASNTLGRTKLRVSTELAGTGMDPIHITDGYTMECYVAEVMPRGFLQVSAGRVAVGGSKVQFALRFSRLSDSVIATCFERHPGLCNFVRKLDSAIEQWNG</sequence>
<dbReference type="InterPro" id="IPR051396">
    <property type="entry name" value="Bact_Antivir_Def_Nuclease"/>
</dbReference>
<evidence type="ECO:0000313" key="3">
    <source>
        <dbReference type="Proteomes" id="UP001200741"/>
    </source>
</evidence>
<organism evidence="2 3">
    <name type="scientific">Pelomonas cellulosilytica</name>
    <dbReference type="NCBI Taxonomy" id="2906762"/>
    <lineage>
        <taxon>Bacteria</taxon>
        <taxon>Pseudomonadati</taxon>
        <taxon>Pseudomonadota</taxon>
        <taxon>Betaproteobacteria</taxon>
        <taxon>Burkholderiales</taxon>
        <taxon>Sphaerotilaceae</taxon>
        <taxon>Roseateles</taxon>
    </lineage>
</organism>
<dbReference type="Pfam" id="PF13304">
    <property type="entry name" value="AAA_21"/>
    <property type="match status" value="1"/>
</dbReference>
<dbReference type="EMBL" id="JAJTWU010000002">
    <property type="protein sequence ID" value="MCE4554249.1"/>
    <property type="molecule type" value="Genomic_DNA"/>
</dbReference>
<accession>A0ABS8XU74</accession>